<reference evidence="1 2" key="1">
    <citation type="journal article" date="2017" name="Front. Microbiol.">
        <title>Phaeobacter piscinae sp. nov., a species of the Roseobacter group and potential aquaculture probiont.</title>
        <authorList>
            <person name="Sonnenschein E.C."/>
            <person name="Phippen C.B.W."/>
            <person name="Nielsen K.F."/>
            <person name="Mateiu R.V."/>
            <person name="Melchiorsen J."/>
            <person name="Gram L."/>
            <person name="Overmann J."/>
            <person name="Freese H.M."/>
        </authorList>
    </citation>
    <scope>NUCLEOTIDE SEQUENCE [LARGE SCALE GENOMIC DNA]</scope>
    <source>
        <strain evidence="1 2">P13</strain>
    </source>
</reference>
<protein>
    <recommendedName>
        <fullName evidence="3">DUF2332 domain-containing protein</fullName>
    </recommendedName>
</protein>
<dbReference type="EMBL" id="CP010767">
    <property type="protein sequence ID" value="ATG44666.1"/>
    <property type="molecule type" value="Genomic_DNA"/>
</dbReference>
<proteinExistence type="predicted"/>
<gene>
    <name evidence="1" type="ORF">PhaeoP13_02759</name>
</gene>
<evidence type="ECO:0000313" key="2">
    <source>
        <dbReference type="Proteomes" id="UP000218606"/>
    </source>
</evidence>
<dbReference type="AlphaFoldDB" id="A0AAN1GTD6"/>
<accession>A0AAN1GTD6</accession>
<dbReference type="InterPro" id="IPR011200">
    <property type="entry name" value="UCP012608"/>
</dbReference>
<evidence type="ECO:0000313" key="1">
    <source>
        <dbReference type="EMBL" id="ATG44666.1"/>
    </source>
</evidence>
<evidence type="ECO:0008006" key="3">
    <source>
        <dbReference type="Google" id="ProtNLM"/>
    </source>
</evidence>
<dbReference type="Proteomes" id="UP000218606">
    <property type="component" value="Chromosome"/>
</dbReference>
<sequence length="359" mass="39131">MLWESRATGIVGIRADFGVGQSPRVLLAVWLEAGMIPHIAERYIRFAQWEAAGQSPIYERLALHVAHSQNCLGFLSALPADRQQPNLLFAAVRHVAGHISCPEAFDRVIHDRAEEVAAVMRRRTTQTNEPGRCAVLLPLLAQITGPIALIEVGASAGLCLLPDIYGYDWGDHKLPPPPEFAGRAPIFQCNTSPGTPRPMAHPDIIWRAGLDLNPLDVSCDADVAWLEQLVWPEHQLRLDRLRSAISVAKHCPPHVVSGDLTKDLPALVAAAPGNATLVIFHTAVLTYVADQQQRDAFAKQMLESDAIWISNEGPRVFPQFAARAGQPQGGMFLLMQNGQPLAWTGPHGQQIAWLSATGA</sequence>
<dbReference type="Pfam" id="PF10094">
    <property type="entry name" value="DUF2332"/>
    <property type="match status" value="1"/>
</dbReference>
<organism evidence="1 2">
    <name type="scientific">Phaeobacter piscinae</name>
    <dbReference type="NCBI Taxonomy" id="1580596"/>
    <lineage>
        <taxon>Bacteria</taxon>
        <taxon>Pseudomonadati</taxon>
        <taxon>Pseudomonadota</taxon>
        <taxon>Alphaproteobacteria</taxon>
        <taxon>Rhodobacterales</taxon>
        <taxon>Roseobacteraceae</taxon>
        <taxon>Phaeobacter</taxon>
    </lineage>
</organism>
<name>A0AAN1GTD6_9RHOB</name>